<dbReference type="Pfam" id="PF00528">
    <property type="entry name" value="BPD_transp_1"/>
    <property type="match status" value="1"/>
</dbReference>
<feature type="transmembrane region" description="Helical" evidence="7">
    <location>
        <begin position="112"/>
        <end position="138"/>
    </location>
</feature>
<dbReference type="Gene3D" id="1.10.3720.10">
    <property type="entry name" value="MetI-like"/>
    <property type="match status" value="1"/>
</dbReference>
<reference evidence="9" key="1">
    <citation type="submission" date="2019-09" db="EMBL/GenBank/DDBJ databases">
        <title>Characterisation of the sponge microbiome using genome-centric metagenomics.</title>
        <authorList>
            <person name="Engelberts J.P."/>
            <person name="Robbins S.J."/>
            <person name="De Goeij J.M."/>
            <person name="Aranda M."/>
            <person name="Bell S.C."/>
            <person name="Webster N.S."/>
        </authorList>
    </citation>
    <scope>NUCLEOTIDE SEQUENCE</scope>
    <source>
        <strain evidence="9">SB0662_bin_9</strain>
    </source>
</reference>
<dbReference type="EMBL" id="VXPY01000095">
    <property type="protein sequence ID" value="MYD91436.1"/>
    <property type="molecule type" value="Genomic_DNA"/>
</dbReference>
<dbReference type="SUPFAM" id="SSF161098">
    <property type="entry name" value="MetI-like"/>
    <property type="match status" value="1"/>
</dbReference>
<feature type="transmembrane region" description="Helical" evidence="7">
    <location>
        <begin position="265"/>
        <end position="287"/>
    </location>
</feature>
<evidence type="ECO:0000256" key="5">
    <source>
        <dbReference type="ARBA" id="ARBA00022989"/>
    </source>
</evidence>
<feature type="transmembrane region" description="Helical" evidence="7">
    <location>
        <begin position="203"/>
        <end position="228"/>
    </location>
</feature>
<comment type="caution">
    <text evidence="9">The sequence shown here is derived from an EMBL/GenBank/DDBJ whole genome shotgun (WGS) entry which is preliminary data.</text>
</comment>
<dbReference type="InterPro" id="IPR000515">
    <property type="entry name" value="MetI-like"/>
</dbReference>
<protein>
    <submittedName>
        <fullName evidence="9">Sugar ABC transporter permease</fullName>
    </submittedName>
</protein>
<keyword evidence="3" id="KW-1003">Cell membrane</keyword>
<feature type="transmembrane region" description="Helical" evidence="7">
    <location>
        <begin position="77"/>
        <end position="100"/>
    </location>
</feature>
<evidence type="ECO:0000313" key="9">
    <source>
        <dbReference type="EMBL" id="MYD91436.1"/>
    </source>
</evidence>
<dbReference type="PANTHER" id="PTHR30193">
    <property type="entry name" value="ABC TRANSPORTER PERMEASE PROTEIN"/>
    <property type="match status" value="1"/>
</dbReference>
<dbReference type="GO" id="GO:0055085">
    <property type="term" value="P:transmembrane transport"/>
    <property type="evidence" value="ECO:0007669"/>
    <property type="project" value="InterPro"/>
</dbReference>
<dbReference type="CDD" id="cd06261">
    <property type="entry name" value="TM_PBP2"/>
    <property type="match status" value="1"/>
</dbReference>
<dbReference type="InterPro" id="IPR051393">
    <property type="entry name" value="ABC_transporter_permease"/>
</dbReference>
<keyword evidence="5 7" id="KW-1133">Transmembrane helix</keyword>
<evidence type="ECO:0000256" key="2">
    <source>
        <dbReference type="ARBA" id="ARBA00022448"/>
    </source>
</evidence>
<sequence>MQRYLHRHRAKWVGFAFILPWILSALWFDLIPFVTNLYLSFTDYSVSTSTPDWLGVENYREILEIDPLFTKSLGNTVYYLVLGVPIRLVVAFAIAVLLNLRIHALGTFRTIFYIPSVVPLVAVSIIFFGMFNARYGIFNQLLILLDLPPVRWLTRPEWIKPAMIIMSTWGFGAQMVIFLAGLQGIPSELYEAAEMDGGSYWHQLFRITIPMVSPVIFFNLIIGIIGGFQVFASAYVLLGPGGGPLNAGLFYVLHIYNNAFSYFRLGYAAALSVVLFLIILFFTVIMVRTSDRWVYYGDT</sequence>
<feature type="transmembrane region" description="Helical" evidence="7">
    <location>
        <begin position="234"/>
        <end position="253"/>
    </location>
</feature>
<dbReference type="AlphaFoldDB" id="A0A6B1DWR0"/>
<gene>
    <name evidence="9" type="ORF">F4Y08_14045</name>
</gene>
<comment type="similarity">
    <text evidence="7">Belongs to the binding-protein-dependent transport system permease family.</text>
</comment>
<evidence type="ECO:0000256" key="4">
    <source>
        <dbReference type="ARBA" id="ARBA00022692"/>
    </source>
</evidence>
<name>A0A6B1DWR0_9CHLR</name>
<dbReference type="PROSITE" id="PS50928">
    <property type="entry name" value="ABC_TM1"/>
    <property type="match status" value="1"/>
</dbReference>
<proteinExistence type="inferred from homology"/>
<feature type="transmembrane region" description="Helical" evidence="7">
    <location>
        <begin position="12"/>
        <end position="34"/>
    </location>
</feature>
<keyword evidence="2 7" id="KW-0813">Transport</keyword>
<organism evidence="9">
    <name type="scientific">Caldilineaceae bacterium SB0662_bin_9</name>
    <dbReference type="NCBI Taxonomy" id="2605258"/>
    <lineage>
        <taxon>Bacteria</taxon>
        <taxon>Bacillati</taxon>
        <taxon>Chloroflexota</taxon>
        <taxon>Caldilineae</taxon>
        <taxon>Caldilineales</taxon>
        <taxon>Caldilineaceae</taxon>
    </lineage>
</organism>
<comment type="subcellular location">
    <subcellularLocation>
        <location evidence="1 7">Cell membrane</location>
        <topology evidence="1 7">Multi-pass membrane protein</topology>
    </subcellularLocation>
</comment>
<evidence type="ECO:0000259" key="8">
    <source>
        <dbReference type="PROSITE" id="PS50928"/>
    </source>
</evidence>
<evidence type="ECO:0000256" key="3">
    <source>
        <dbReference type="ARBA" id="ARBA00022475"/>
    </source>
</evidence>
<evidence type="ECO:0000256" key="1">
    <source>
        <dbReference type="ARBA" id="ARBA00004651"/>
    </source>
</evidence>
<feature type="transmembrane region" description="Helical" evidence="7">
    <location>
        <begin position="158"/>
        <end position="182"/>
    </location>
</feature>
<evidence type="ECO:0000256" key="7">
    <source>
        <dbReference type="RuleBase" id="RU363032"/>
    </source>
</evidence>
<keyword evidence="6 7" id="KW-0472">Membrane</keyword>
<feature type="domain" description="ABC transmembrane type-1" evidence="8">
    <location>
        <begin position="73"/>
        <end position="286"/>
    </location>
</feature>
<dbReference type="GO" id="GO:0005886">
    <property type="term" value="C:plasma membrane"/>
    <property type="evidence" value="ECO:0007669"/>
    <property type="project" value="UniProtKB-SubCell"/>
</dbReference>
<dbReference type="InterPro" id="IPR035906">
    <property type="entry name" value="MetI-like_sf"/>
</dbReference>
<keyword evidence="4 7" id="KW-0812">Transmembrane</keyword>
<accession>A0A6B1DWR0</accession>
<dbReference type="PANTHER" id="PTHR30193:SF1">
    <property type="entry name" value="ABC TRANSPORTER PERMEASE PROTEIN YESP-RELATED"/>
    <property type="match status" value="1"/>
</dbReference>
<evidence type="ECO:0000256" key="6">
    <source>
        <dbReference type="ARBA" id="ARBA00023136"/>
    </source>
</evidence>